<organism evidence="6 7">
    <name type="scientific">Pan troglodytes</name>
    <name type="common">Chimpanzee</name>
    <dbReference type="NCBI Taxonomy" id="9598"/>
    <lineage>
        <taxon>Eukaryota</taxon>
        <taxon>Metazoa</taxon>
        <taxon>Chordata</taxon>
        <taxon>Craniata</taxon>
        <taxon>Vertebrata</taxon>
        <taxon>Euteleostomi</taxon>
        <taxon>Mammalia</taxon>
        <taxon>Eutheria</taxon>
        <taxon>Euarchontoglires</taxon>
        <taxon>Primates</taxon>
        <taxon>Haplorrhini</taxon>
        <taxon>Catarrhini</taxon>
        <taxon>Hominidae</taxon>
        <taxon>Pan</taxon>
    </lineage>
</organism>
<keyword evidence="2" id="KW-0413">Isomerase</keyword>
<dbReference type="AlphaFoldDB" id="A0A2J8KB69"/>
<feature type="non-terminal residue" evidence="6">
    <location>
        <position position="1"/>
    </location>
</feature>
<evidence type="ECO:0000256" key="2">
    <source>
        <dbReference type="ARBA" id="ARBA00023235"/>
    </source>
</evidence>
<dbReference type="PROSITE" id="PS51194">
    <property type="entry name" value="HELICASE_CTER"/>
    <property type="match status" value="1"/>
</dbReference>
<sequence length="117" mass="13257">FGMGVDKANVRFVAHWNIAKSMAGYYQESGRAGRDGKPSWCRLYYSRNDRDQVSFLIRKEVAKLQVKRGNKASDKATIMAFDALVTFCEELGRWGRGHGKSLRAAWCSQVVSRHAEL</sequence>
<feature type="domain" description="Helicase C-terminal" evidence="5">
    <location>
        <begin position="1"/>
        <end position="85"/>
    </location>
</feature>
<dbReference type="PANTHER" id="PTHR13710:SF152">
    <property type="entry name" value="ATP-DEPENDENT DNA HELICASE Q5"/>
    <property type="match status" value="1"/>
</dbReference>
<dbReference type="Proteomes" id="UP000236370">
    <property type="component" value="Unassembled WGS sequence"/>
</dbReference>
<reference evidence="6 7" key="1">
    <citation type="submission" date="2017-12" db="EMBL/GenBank/DDBJ databases">
        <title>High-resolution comparative analysis of great ape genomes.</title>
        <authorList>
            <person name="Pollen A."/>
            <person name="Hastie A."/>
            <person name="Hormozdiari F."/>
            <person name="Dougherty M."/>
            <person name="Liu R."/>
            <person name="Chaisson M."/>
            <person name="Hoppe E."/>
            <person name="Hill C."/>
            <person name="Pang A."/>
            <person name="Hillier L."/>
            <person name="Baker C."/>
            <person name="Armstrong J."/>
            <person name="Shendure J."/>
            <person name="Paten B."/>
            <person name="Wilson R."/>
            <person name="Chao H."/>
            <person name="Schneider V."/>
            <person name="Ventura M."/>
            <person name="Kronenberg Z."/>
            <person name="Murali S."/>
            <person name="Gordon D."/>
            <person name="Cantsilieris S."/>
            <person name="Munson K."/>
            <person name="Nelson B."/>
            <person name="Raja A."/>
            <person name="Underwood J."/>
            <person name="Diekhans M."/>
            <person name="Fiddes I."/>
            <person name="Haussler D."/>
            <person name="Eichler E."/>
        </authorList>
    </citation>
    <scope>NUCLEOTIDE SEQUENCE [LARGE SCALE GENOMIC DNA]</scope>
    <source>
        <strain evidence="6">Yerkes chimp pedigree #C0471</strain>
    </source>
</reference>
<comment type="similarity">
    <text evidence="1">Belongs to the helicase family. RecQ subfamily.</text>
</comment>
<protein>
    <recommendedName>
        <fullName evidence="4">DNA 3'-5' helicase</fullName>
        <ecNumber evidence="4">5.6.2.4</ecNumber>
    </recommendedName>
</protein>
<dbReference type="PANTHER" id="PTHR13710">
    <property type="entry name" value="DNA HELICASE RECQ FAMILY MEMBER"/>
    <property type="match status" value="1"/>
</dbReference>
<evidence type="ECO:0000259" key="5">
    <source>
        <dbReference type="PROSITE" id="PS51194"/>
    </source>
</evidence>
<evidence type="ECO:0000256" key="3">
    <source>
        <dbReference type="ARBA" id="ARBA00034617"/>
    </source>
</evidence>
<comment type="caution">
    <text evidence="6">The sequence shown here is derived from an EMBL/GenBank/DDBJ whole genome shotgun (WGS) entry which is preliminary data.</text>
</comment>
<dbReference type="InterPro" id="IPR001650">
    <property type="entry name" value="Helicase_C-like"/>
</dbReference>
<dbReference type="EMBL" id="NBAG03000379">
    <property type="protein sequence ID" value="PNI32271.1"/>
    <property type="molecule type" value="Genomic_DNA"/>
</dbReference>
<accession>A0A2J8KB69</accession>
<name>A0A2J8KB69_PANTR</name>
<evidence type="ECO:0000313" key="7">
    <source>
        <dbReference type="Proteomes" id="UP000236370"/>
    </source>
</evidence>
<dbReference type="InterPro" id="IPR027417">
    <property type="entry name" value="P-loop_NTPase"/>
</dbReference>
<dbReference type="EC" id="5.6.2.4" evidence="4"/>
<evidence type="ECO:0000256" key="1">
    <source>
        <dbReference type="ARBA" id="ARBA00005446"/>
    </source>
</evidence>
<comment type="catalytic activity">
    <reaction evidence="3">
        <text>Couples ATP hydrolysis with the unwinding of duplex DNA by translocating in the 3'-5' direction.</text>
        <dbReference type="EC" id="5.6.2.4"/>
    </reaction>
</comment>
<evidence type="ECO:0000256" key="4">
    <source>
        <dbReference type="ARBA" id="ARBA00034808"/>
    </source>
</evidence>
<gene>
    <name evidence="6" type="ORF">CK820_G0039881</name>
</gene>
<proteinExistence type="inferred from homology"/>
<evidence type="ECO:0000313" key="6">
    <source>
        <dbReference type="EMBL" id="PNI32271.1"/>
    </source>
</evidence>
<dbReference type="Gene3D" id="3.40.50.300">
    <property type="entry name" value="P-loop containing nucleotide triphosphate hydrolases"/>
    <property type="match status" value="1"/>
</dbReference>
<dbReference type="SUPFAM" id="SSF52540">
    <property type="entry name" value="P-loop containing nucleoside triphosphate hydrolases"/>
    <property type="match status" value="1"/>
</dbReference>
<dbReference type="GO" id="GO:0043138">
    <property type="term" value="F:3'-5' DNA helicase activity"/>
    <property type="evidence" value="ECO:0007669"/>
    <property type="project" value="UniProtKB-EC"/>
</dbReference>